<feature type="transmembrane region" description="Helical" evidence="1">
    <location>
        <begin position="12"/>
        <end position="37"/>
    </location>
</feature>
<dbReference type="InterPro" id="IPR027558">
    <property type="entry name" value="Pre_pil_HX9DG_C"/>
</dbReference>
<keyword evidence="1" id="KW-1133">Transmembrane helix</keyword>
<evidence type="ECO:0000256" key="1">
    <source>
        <dbReference type="SAM" id="Phobius"/>
    </source>
</evidence>
<dbReference type="eggNOG" id="COG2165">
    <property type="taxonomic scope" value="Bacteria"/>
</dbReference>
<organism evidence="3 4">
    <name type="scientific">Pirellula staleyi (strain ATCC 27377 / DSM 6068 / ICPB 4128)</name>
    <name type="common">Pirella staleyi</name>
    <dbReference type="NCBI Taxonomy" id="530564"/>
    <lineage>
        <taxon>Bacteria</taxon>
        <taxon>Pseudomonadati</taxon>
        <taxon>Planctomycetota</taxon>
        <taxon>Planctomycetia</taxon>
        <taxon>Pirellulales</taxon>
        <taxon>Pirellulaceae</taxon>
        <taxon>Pirellula</taxon>
    </lineage>
</organism>
<dbReference type="Proteomes" id="UP000001887">
    <property type="component" value="Chromosome"/>
</dbReference>
<keyword evidence="1" id="KW-0472">Membrane</keyword>
<dbReference type="KEGG" id="psl:Psta_1879"/>
<dbReference type="HOGENOM" id="CLU_041661_0_0_0"/>
<dbReference type="OrthoDB" id="255848at2"/>
<keyword evidence="1" id="KW-0812">Transmembrane</keyword>
<dbReference type="InterPro" id="IPR011453">
    <property type="entry name" value="DUF1559"/>
</dbReference>
<dbReference type="Pfam" id="PF07963">
    <property type="entry name" value="N_methyl"/>
    <property type="match status" value="1"/>
</dbReference>
<dbReference type="NCBIfam" id="TIGR04294">
    <property type="entry name" value="pre_pil_HX9DG"/>
    <property type="match status" value="1"/>
</dbReference>
<proteinExistence type="predicted"/>
<dbReference type="InterPro" id="IPR045584">
    <property type="entry name" value="Pilin-like"/>
</dbReference>
<dbReference type="PANTHER" id="PTHR30093:SF2">
    <property type="entry name" value="TYPE II SECRETION SYSTEM PROTEIN H"/>
    <property type="match status" value="1"/>
</dbReference>
<name>D2QZS0_PIRSD</name>
<dbReference type="STRING" id="530564.Psta_1879"/>
<dbReference type="InterPro" id="IPR012902">
    <property type="entry name" value="N_methyl_site"/>
</dbReference>
<dbReference type="AlphaFoldDB" id="D2QZS0"/>
<dbReference type="NCBIfam" id="TIGR02532">
    <property type="entry name" value="IV_pilin_GFxxxE"/>
    <property type="match status" value="1"/>
</dbReference>
<dbReference type="EMBL" id="CP001848">
    <property type="protein sequence ID" value="ADB16553.1"/>
    <property type="molecule type" value="Genomic_DNA"/>
</dbReference>
<reference evidence="3 4" key="1">
    <citation type="journal article" date="2009" name="Stand. Genomic Sci.">
        <title>Complete genome sequence of Pirellula staleyi type strain (ATCC 27377).</title>
        <authorList>
            <person name="Clum A."/>
            <person name="Tindall B.J."/>
            <person name="Sikorski J."/>
            <person name="Ivanova N."/>
            <person name="Mavrommatis K."/>
            <person name="Lucas S."/>
            <person name="Glavina del Rio T."/>
            <person name="Nolan M."/>
            <person name="Chen F."/>
            <person name="Tice H."/>
            <person name="Pitluck S."/>
            <person name="Cheng J.F."/>
            <person name="Chertkov O."/>
            <person name="Brettin T."/>
            <person name="Han C."/>
            <person name="Detter J.C."/>
            <person name="Kuske C."/>
            <person name="Bruce D."/>
            <person name="Goodwin L."/>
            <person name="Ovchinikova G."/>
            <person name="Pati A."/>
            <person name="Mikhailova N."/>
            <person name="Chen A."/>
            <person name="Palaniappan K."/>
            <person name="Land M."/>
            <person name="Hauser L."/>
            <person name="Chang Y.J."/>
            <person name="Jeffries C.D."/>
            <person name="Chain P."/>
            <person name="Rohde M."/>
            <person name="Goker M."/>
            <person name="Bristow J."/>
            <person name="Eisen J.A."/>
            <person name="Markowitz V."/>
            <person name="Hugenholtz P."/>
            <person name="Kyrpides N.C."/>
            <person name="Klenk H.P."/>
            <person name="Lapidus A."/>
        </authorList>
    </citation>
    <scope>NUCLEOTIDE SEQUENCE [LARGE SCALE GENOMIC DNA]</scope>
    <source>
        <strain evidence="4">ATCC 27377 / DSM 6068 / ICPB 4128</strain>
    </source>
</reference>
<keyword evidence="4" id="KW-1185">Reference proteome</keyword>
<dbReference type="PANTHER" id="PTHR30093">
    <property type="entry name" value="GENERAL SECRETION PATHWAY PROTEIN G"/>
    <property type="match status" value="1"/>
</dbReference>
<evidence type="ECO:0000313" key="4">
    <source>
        <dbReference type="Proteomes" id="UP000001887"/>
    </source>
</evidence>
<dbReference type="PROSITE" id="PS00409">
    <property type="entry name" value="PROKAR_NTER_METHYL"/>
    <property type="match status" value="1"/>
</dbReference>
<evidence type="ECO:0000313" key="3">
    <source>
        <dbReference type="EMBL" id="ADB16553.1"/>
    </source>
</evidence>
<protein>
    <recommendedName>
        <fullName evidence="2">DUF1559 domain-containing protein</fullName>
    </recommendedName>
</protein>
<feature type="domain" description="DUF1559" evidence="2">
    <location>
        <begin position="38"/>
        <end position="291"/>
    </location>
</feature>
<dbReference type="Pfam" id="PF07596">
    <property type="entry name" value="SBP_bac_10"/>
    <property type="match status" value="1"/>
</dbReference>
<sequence length="309" mass="33491">MVTHPYRSRKPQGFTLVELLVVIAIIGVLVALLLPAVQSAREAARRMQCQNNLKQLGIAMHNHHDTLQTFPNSRVDNRYTWAVDILPFMEQKTLHDQWKLNTSYYGQTLVARTTTVNAYFCPSRRTAVMGGSVSITNDVQDNTSNAHVPGACADYACSVGSTGSDYWWSTNQDGSANTPNRGLFKLSNNWSNAGFGQLLPGNNMASVTDGTSNTFMVGEKHVQAGNFGKFGGDCSTYNGDKGCAYRGAGPSLTLARTPKDNLTNRFGSFHPGVCQFVMIDGSVKTVSVTINSTTLGYLADIADGNVITE</sequence>
<evidence type="ECO:0000259" key="2">
    <source>
        <dbReference type="Pfam" id="PF07596"/>
    </source>
</evidence>
<gene>
    <name evidence="3" type="ordered locus">Psta_1879</name>
</gene>
<dbReference type="Gene3D" id="3.30.700.10">
    <property type="entry name" value="Glycoprotein, Type 4 Pilin"/>
    <property type="match status" value="1"/>
</dbReference>
<dbReference type="SUPFAM" id="SSF54523">
    <property type="entry name" value="Pili subunits"/>
    <property type="match status" value="1"/>
</dbReference>
<accession>D2QZS0</accession>